<dbReference type="GO" id="GO:0003677">
    <property type="term" value="F:DNA binding"/>
    <property type="evidence" value="ECO:0007669"/>
    <property type="project" value="InterPro"/>
</dbReference>
<dbReference type="PROSITE" id="PS51737">
    <property type="entry name" value="RECOMBINASE_DNA_BIND"/>
    <property type="match status" value="1"/>
</dbReference>
<evidence type="ECO:0000313" key="3">
    <source>
        <dbReference type="Proteomes" id="UP000282837"/>
    </source>
</evidence>
<dbReference type="Pfam" id="PF07508">
    <property type="entry name" value="Recombinase"/>
    <property type="match status" value="1"/>
</dbReference>
<evidence type="ECO:0000313" key="2">
    <source>
        <dbReference type="EMBL" id="RVU01145.1"/>
    </source>
</evidence>
<dbReference type="EMBL" id="SACO01000050">
    <property type="protein sequence ID" value="RVU01145.1"/>
    <property type="molecule type" value="Genomic_DNA"/>
</dbReference>
<dbReference type="InterPro" id="IPR038109">
    <property type="entry name" value="DNA_bind_recomb_sf"/>
</dbReference>
<gene>
    <name evidence="2" type="ORF">EOE18_18260</name>
</gene>
<dbReference type="InterPro" id="IPR011109">
    <property type="entry name" value="DNA_bind_recombinase_dom"/>
</dbReference>
<dbReference type="RefSeq" id="WP_181953071.1">
    <property type="nucleotide sequence ID" value="NZ_SACO01000050.1"/>
</dbReference>
<comment type="caution">
    <text evidence="2">The sequence shown here is derived from an EMBL/GenBank/DDBJ whole genome shotgun (WGS) entry which is preliminary data.</text>
</comment>
<dbReference type="AlphaFoldDB" id="A0A437MU20"/>
<sequence>EYQSAEIQKHVTRTMLANAKQGNWNGQTPPFGYMTVAVPQPKGKDRKKLKHDPATMHIPQFIFETYVNGYEGQKVGITRLAQILNERGERIRGKPFHVSNVHWILNNTAYIGVVMYNQRDSRTRETRSEDEWIPIPIPPLISEDLFYAAKAQMAARNPKMGVAAEKNGTNLLTGVAVCGCGGDGCGGGMTTATGKSGQYRYYACSRRATA</sequence>
<name>A0A437MU20_9SPHN</name>
<evidence type="ECO:0000259" key="1">
    <source>
        <dbReference type="PROSITE" id="PS51737"/>
    </source>
</evidence>
<reference evidence="2 3" key="1">
    <citation type="submission" date="2019-01" db="EMBL/GenBank/DDBJ databases">
        <authorList>
            <person name="Chen W.-M."/>
        </authorList>
    </citation>
    <scope>NUCLEOTIDE SEQUENCE [LARGE SCALE GENOMIC DNA]</scope>
    <source>
        <strain evidence="2 3">FSY-9</strain>
    </source>
</reference>
<feature type="non-terminal residue" evidence="2">
    <location>
        <position position="210"/>
    </location>
</feature>
<accession>A0A437MU20</accession>
<dbReference type="GO" id="GO:0000150">
    <property type="term" value="F:DNA strand exchange activity"/>
    <property type="evidence" value="ECO:0007669"/>
    <property type="project" value="InterPro"/>
</dbReference>
<keyword evidence="3" id="KW-1185">Reference proteome</keyword>
<dbReference type="PANTHER" id="PTHR30461">
    <property type="entry name" value="DNA-INVERTASE FROM LAMBDOID PROPHAGE"/>
    <property type="match status" value="1"/>
</dbReference>
<feature type="non-terminal residue" evidence="2">
    <location>
        <position position="1"/>
    </location>
</feature>
<dbReference type="InterPro" id="IPR050639">
    <property type="entry name" value="SSR_resolvase"/>
</dbReference>
<proteinExistence type="predicted"/>
<dbReference type="PANTHER" id="PTHR30461:SF23">
    <property type="entry name" value="DNA RECOMBINASE-RELATED"/>
    <property type="match status" value="1"/>
</dbReference>
<dbReference type="Gene3D" id="3.90.1750.20">
    <property type="entry name" value="Putative Large Serine Recombinase, Chain B, Domain 2"/>
    <property type="match status" value="1"/>
</dbReference>
<feature type="domain" description="Recombinase" evidence="1">
    <location>
        <begin position="30"/>
        <end position="159"/>
    </location>
</feature>
<protein>
    <submittedName>
        <fullName evidence="2">Recombinase family protein</fullName>
    </submittedName>
</protein>
<organism evidence="2 3">
    <name type="scientific">Novosphingobium umbonatum</name>
    <dbReference type="NCBI Taxonomy" id="1908524"/>
    <lineage>
        <taxon>Bacteria</taxon>
        <taxon>Pseudomonadati</taxon>
        <taxon>Pseudomonadota</taxon>
        <taxon>Alphaproteobacteria</taxon>
        <taxon>Sphingomonadales</taxon>
        <taxon>Sphingomonadaceae</taxon>
        <taxon>Novosphingobium</taxon>
    </lineage>
</organism>
<dbReference type="Proteomes" id="UP000282837">
    <property type="component" value="Unassembled WGS sequence"/>
</dbReference>